<keyword evidence="6 8" id="KW-0648">Protein biosynthesis</keyword>
<dbReference type="InterPro" id="IPR022961">
    <property type="entry name" value="Gly_tRNA_ligase_bac"/>
</dbReference>
<evidence type="ECO:0000259" key="9">
    <source>
        <dbReference type="PROSITE" id="PS50862"/>
    </source>
</evidence>
<dbReference type="GO" id="GO:0004820">
    <property type="term" value="F:glycine-tRNA ligase activity"/>
    <property type="evidence" value="ECO:0007669"/>
    <property type="project" value="UniProtKB-UniRule"/>
</dbReference>
<feature type="binding site" evidence="8">
    <location>
        <begin position="330"/>
        <end position="334"/>
    </location>
    <ligand>
        <name>substrate</name>
    </ligand>
</feature>
<evidence type="ECO:0000256" key="7">
    <source>
        <dbReference type="ARBA" id="ARBA00023146"/>
    </source>
</evidence>
<dbReference type="AlphaFoldDB" id="A0A1I0V4L3"/>
<evidence type="ECO:0000256" key="6">
    <source>
        <dbReference type="ARBA" id="ARBA00022917"/>
    </source>
</evidence>
<feature type="binding site" evidence="8">
    <location>
        <begin position="334"/>
        <end position="337"/>
    </location>
    <ligand>
        <name>ATP</name>
        <dbReference type="ChEBI" id="CHEBI:30616"/>
    </ligand>
</feature>
<dbReference type="GO" id="GO:0015966">
    <property type="term" value="P:diadenosine tetraphosphate biosynthetic process"/>
    <property type="evidence" value="ECO:0007669"/>
    <property type="project" value="UniProtKB-ARBA"/>
</dbReference>
<dbReference type="CDD" id="cd00858">
    <property type="entry name" value="GlyRS_anticodon"/>
    <property type="match status" value="1"/>
</dbReference>
<dbReference type="PANTHER" id="PTHR10745">
    <property type="entry name" value="GLYCYL-TRNA SYNTHETASE/DNA POLYMERASE SUBUNIT GAMMA-2"/>
    <property type="match status" value="1"/>
</dbReference>
<gene>
    <name evidence="8" type="primary">glyQS</name>
    <name evidence="10" type="ORF">SAMN05216249_101122</name>
</gene>
<evidence type="ECO:0000256" key="2">
    <source>
        <dbReference type="ARBA" id="ARBA00022490"/>
    </source>
</evidence>
<sequence length="462" mass="53587">MEKTLEKIVALAKSRGFVYPGSEIYGGLANTWDYGNLGVELKNNVKKAWWQKFIVESQYNVGVDCAILMNPQTWVASGHLKGFSDPLLDCKDCHERFRADKMIEDFNEANNIEMEGSVDGWSNEQMVSYINEHNIACPSCGSHNFTDIRQFNLMFKTFQGVTEDAKNTVYLRPETAQGIFVNFKNVQRTSRKKIPFGIGQIGKSFRNEITPGNFTFRTREFEQMELEFFCEPDTDLEWFDYWKKFCIKWLQDLGIKPDEMRSRDHSKEELSFYSKATSDLEFLFPFGWGELWGIADRTDYDLTKHQETSGEDLTYFDDVKKEKYIPYVIEPSLGADRVVLAFLCSAYDEEELEGGDVRTVLHFHPVLAPVKIGVLPLSKKLNDGAFAVYEKLVKKYNCEFDDRGNIGKRYRRQDEIGTPFCVTYDFDSEEDHAVTVRDRDTMEQVRVKIDELDAYFADKFTF</sequence>
<reference evidence="10 11" key="1">
    <citation type="submission" date="2016-10" db="EMBL/GenBank/DDBJ databases">
        <authorList>
            <person name="de Groot N.N."/>
        </authorList>
    </citation>
    <scope>NUCLEOTIDE SEQUENCE [LARGE SCALE GENOMIC DNA]</scope>
    <source>
        <strain evidence="10 11">DSM 5522</strain>
    </source>
</reference>
<feature type="domain" description="Aminoacyl-transfer RNA synthetases class-II family profile" evidence="9">
    <location>
        <begin position="154"/>
        <end position="369"/>
    </location>
</feature>
<evidence type="ECO:0000256" key="3">
    <source>
        <dbReference type="ARBA" id="ARBA00022598"/>
    </source>
</evidence>
<keyword evidence="4 8" id="KW-0547">Nucleotide-binding</keyword>
<comment type="subunit">
    <text evidence="8">Homodimer.</text>
</comment>
<feature type="binding site" evidence="8">
    <location>
        <position position="174"/>
    </location>
    <ligand>
        <name>substrate</name>
    </ligand>
</feature>
<dbReference type="SUPFAM" id="SSF55681">
    <property type="entry name" value="Class II aaRS and biotin synthetases"/>
    <property type="match status" value="1"/>
</dbReference>
<dbReference type="Pfam" id="PF00587">
    <property type="entry name" value="tRNA-synt_2b"/>
    <property type="match status" value="1"/>
</dbReference>
<dbReference type="RefSeq" id="WP_092869840.1">
    <property type="nucleotide sequence ID" value="NZ_FOJY01000001.1"/>
</dbReference>
<protein>
    <recommendedName>
        <fullName evidence="8">Glycine--tRNA ligase</fullName>
        <ecNumber evidence="8">6.1.1.14</ecNumber>
    </recommendedName>
    <alternativeName>
        <fullName evidence="8">Glycyl-tRNA synthetase</fullName>
        <shortName evidence="8">GlyRS</shortName>
    </alternativeName>
</protein>
<dbReference type="STRING" id="1120918.SAMN05216249_101122"/>
<dbReference type="NCBIfam" id="NF003211">
    <property type="entry name" value="PRK04173.1"/>
    <property type="match status" value="1"/>
</dbReference>
<dbReference type="CDD" id="cd00774">
    <property type="entry name" value="GlyRS-like_core"/>
    <property type="match status" value="1"/>
</dbReference>
<dbReference type="EMBL" id="FOJY01000001">
    <property type="protein sequence ID" value="SFA70496.1"/>
    <property type="molecule type" value="Genomic_DNA"/>
</dbReference>
<dbReference type="PROSITE" id="PS50862">
    <property type="entry name" value="AA_TRNA_LIGASE_II"/>
    <property type="match status" value="1"/>
</dbReference>
<dbReference type="GO" id="GO:0005829">
    <property type="term" value="C:cytosol"/>
    <property type="evidence" value="ECO:0007669"/>
    <property type="project" value="UniProtKB-ARBA"/>
</dbReference>
<keyword evidence="2 8" id="KW-0963">Cytoplasm</keyword>
<comment type="subcellular location">
    <subcellularLocation>
        <location evidence="8">Cytoplasm</location>
    </subcellularLocation>
</comment>
<dbReference type="GO" id="GO:0070062">
    <property type="term" value="C:extracellular exosome"/>
    <property type="evidence" value="ECO:0007669"/>
    <property type="project" value="UniProtKB-ARBA"/>
</dbReference>
<comment type="function">
    <text evidence="8">Catalyzes the attachment of glycine to tRNA(Gly).</text>
</comment>
<dbReference type="InterPro" id="IPR027031">
    <property type="entry name" value="Gly-tRNA_synthase/POLG2"/>
</dbReference>
<evidence type="ECO:0000313" key="10">
    <source>
        <dbReference type="EMBL" id="SFA70496.1"/>
    </source>
</evidence>
<dbReference type="GO" id="GO:0006426">
    <property type="term" value="P:glycyl-tRNA aminoacylation"/>
    <property type="evidence" value="ECO:0007669"/>
    <property type="project" value="UniProtKB-UniRule"/>
</dbReference>
<dbReference type="InterPro" id="IPR033731">
    <property type="entry name" value="GlyRS-like_core"/>
</dbReference>
<feature type="binding site" evidence="8">
    <location>
        <begin position="221"/>
        <end position="225"/>
    </location>
    <ligand>
        <name>substrate</name>
    </ligand>
</feature>
<evidence type="ECO:0000256" key="1">
    <source>
        <dbReference type="ARBA" id="ARBA00008226"/>
    </source>
</evidence>
<organism evidence="10 11">
    <name type="scientific">Acetitomaculum ruminis DSM 5522</name>
    <dbReference type="NCBI Taxonomy" id="1120918"/>
    <lineage>
        <taxon>Bacteria</taxon>
        <taxon>Bacillati</taxon>
        <taxon>Bacillota</taxon>
        <taxon>Clostridia</taxon>
        <taxon>Lachnospirales</taxon>
        <taxon>Lachnospiraceae</taxon>
        <taxon>Acetitomaculum</taxon>
    </lineage>
</organism>
<dbReference type="GO" id="GO:1990742">
    <property type="term" value="C:microvesicle"/>
    <property type="evidence" value="ECO:0007669"/>
    <property type="project" value="UniProtKB-ARBA"/>
</dbReference>
<dbReference type="Pfam" id="PF03129">
    <property type="entry name" value="HGTP_anticodon"/>
    <property type="match status" value="1"/>
</dbReference>
<dbReference type="InterPro" id="IPR002315">
    <property type="entry name" value="tRNA-synt_gly"/>
</dbReference>
<dbReference type="SUPFAM" id="SSF52954">
    <property type="entry name" value="Class II aaRS ABD-related"/>
    <property type="match status" value="1"/>
</dbReference>
<dbReference type="GO" id="GO:0016740">
    <property type="term" value="F:transferase activity"/>
    <property type="evidence" value="ECO:0007669"/>
    <property type="project" value="UniProtKB-ARBA"/>
</dbReference>
<dbReference type="InterPro" id="IPR006195">
    <property type="entry name" value="aa-tRNA-synth_II"/>
</dbReference>
<keyword evidence="5 8" id="KW-0067">ATP-binding</keyword>
<feature type="binding site" evidence="8">
    <location>
        <begin position="206"/>
        <end position="208"/>
    </location>
    <ligand>
        <name>ATP</name>
        <dbReference type="ChEBI" id="CHEBI:30616"/>
    </ligand>
</feature>
<comment type="catalytic activity">
    <reaction evidence="8">
        <text>tRNA(Gly) + glycine + ATP = glycyl-tRNA(Gly) + AMP + diphosphate</text>
        <dbReference type="Rhea" id="RHEA:16013"/>
        <dbReference type="Rhea" id="RHEA-COMP:9664"/>
        <dbReference type="Rhea" id="RHEA-COMP:9683"/>
        <dbReference type="ChEBI" id="CHEBI:30616"/>
        <dbReference type="ChEBI" id="CHEBI:33019"/>
        <dbReference type="ChEBI" id="CHEBI:57305"/>
        <dbReference type="ChEBI" id="CHEBI:78442"/>
        <dbReference type="ChEBI" id="CHEBI:78522"/>
        <dbReference type="ChEBI" id="CHEBI:456215"/>
        <dbReference type="EC" id="6.1.1.14"/>
    </reaction>
</comment>
<dbReference type="GO" id="GO:0005524">
    <property type="term" value="F:ATP binding"/>
    <property type="evidence" value="ECO:0007669"/>
    <property type="project" value="UniProtKB-UniRule"/>
</dbReference>
<dbReference type="NCBIfam" id="TIGR00389">
    <property type="entry name" value="glyS_dimeric"/>
    <property type="match status" value="1"/>
</dbReference>
<evidence type="ECO:0000256" key="8">
    <source>
        <dbReference type="HAMAP-Rule" id="MF_00253"/>
    </source>
</evidence>
<feature type="binding site" evidence="8">
    <location>
        <begin position="290"/>
        <end position="291"/>
    </location>
    <ligand>
        <name>ATP</name>
        <dbReference type="ChEBI" id="CHEBI:30616"/>
    </ligand>
</feature>
<dbReference type="GO" id="GO:0004081">
    <property type="term" value="F:bis(5'-nucleosyl)-tetraphosphatase (asymmetrical) activity"/>
    <property type="evidence" value="ECO:0007669"/>
    <property type="project" value="UniProtKB-ARBA"/>
</dbReference>
<dbReference type="PANTHER" id="PTHR10745:SF8">
    <property type="entry name" value="DNA POLYMERASE SUBUNIT GAMMA-2, MITOCHONDRIAL"/>
    <property type="match status" value="1"/>
</dbReference>
<comment type="similarity">
    <text evidence="1 8">Belongs to the class-II aminoacyl-tRNA synthetase family.</text>
</comment>
<keyword evidence="3 8" id="KW-0436">Ligase</keyword>
<dbReference type="InterPro" id="IPR002314">
    <property type="entry name" value="aa-tRNA-synt_IIb"/>
</dbReference>
<dbReference type="InterPro" id="IPR036621">
    <property type="entry name" value="Anticodon-bd_dom_sf"/>
</dbReference>
<dbReference type="GO" id="GO:0140096">
    <property type="term" value="F:catalytic activity, acting on a protein"/>
    <property type="evidence" value="ECO:0007669"/>
    <property type="project" value="UniProtKB-ARBA"/>
</dbReference>
<evidence type="ECO:0000256" key="4">
    <source>
        <dbReference type="ARBA" id="ARBA00022741"/>
    </source>
</evidence>
<feature type="binding site" evidence="8">
    <location>
        <begin position="216"/>
        <end position="221"/>
    </location>
    <ligand>
        <name>ATP</name>
        <dbReference type="ChEBI" id="CHEBI:30616"/>
    </ligand>
</feature>
<dbReference type="Gene3D" id="3.30.930.10">
    <property type="entry name" value="Bira Bifunctional Protein, Domain 2"/>
    <property type="match status" value="1"/>
</dbReference>
<evidence type="ECO:0000313" key="11">
    <source>
        <dbReference type="Proteomes" id="UP000198838"/>
    </source>
</evidence>
<evidence type="ECO:0000256" key="5">
    <source>
        <dbReference type="ARBA" id="ARBA00022840"/>
    </source>
</evidence>
<dbReference type="HAMAP" id="MF_00253_B">
    <property type="entry name" value="Gly_tRNA_synth_B"/>
    <property type="match status" value="1"/>
</dbReference>
<dbReference type="PRINTS" id="PR01043">
    <property type="entry name" value="TRNASYNTHGLY"/>
</dbReference>
<dbReference type="Proteomes" id="UP000198838">
    <property type="component" value="Unassembled WGS sequence"/>
</dbReference>
<keyword evidence="7 8" id="KW-0030">Aminoacyl-tRNA synthetase</keyword>
<dbReference type="InterPro" id="IPR045864">
    <property type="entry name" value="aa-tRNA-synth_II/BPL/LPL"/>
</dbReference>
<keyword evidence="11" id="KW-1185">Reference proteome</keyword>
<accession>A0A1I0V4L3</accession>
<feature type="binding site" evidence="8">
    <location>
        <position position="98"/>
    </location>
    <ligand>
        <name>substrate</name>
    </ligand>
</feature>
<dbReference type="EC" id="6.1.1.14" evidence="8"/>
<dbReference type="FunFam" id="3.40.50.800:FF:000002">
    <property type="entry name" value="Glycine--tRNA ligase"/>
    <property type="match status" value="1"/>
</dbReference>
<proteinExistence type="inferred from homology"/>
<dbReference type="Gene3D" id="3.40.50.800">
    <property type="entry name" value="Anticodon-binding domain"/>
    <property type="match status" value="1"/>
</dbReference>
<dbReference type="InterPro" id="IPR004154">
    <property type="entry name" value="Anticodon-bd"/>
</dbReference>
<dbReference type="OrthoDB" id="9760853at2"/>
<name>A0A1I0V4L3_9FIRM</name>